<dbReference type="EMBL" id="CP114014">
    <property type="protein sequence ID" value="XAY06805.1"/>
    <property type="molecule type" value="Genomic_DNA"/>
</dbReference>
<gene>
    <name evidence="5" type="ORF">DSM112329_03683</name>
</gene>
<evidence type="ECO:0000256" key="3">
    <source>
        <dbReference type="ARBA" id="ARBA00024484"/>
    </source>
</evidence>
<keyword evidence="1" id="KW-0547">Nucleotide-binding</keyword>
<dbReference type="InterPro" id="IPR000873">
    <property type="entry name" value="AMP-dep_synth/lig_dom"/>
</dbReference>
<dbReference type="AlphaFoldDB" id="A0AAU7AYI2"/>
<evidence type="ECO:0000256" key="1">
    <source>
        <dbReference type="ARBA" id="ARBA00022741"/>
    </source>
</evidence>
<evidence type="ECO:0000259" key="4">
    <source>
        <dbReference type="Pfam" id="PF00501"/>
    </source>
</evidence>
<dbReference type="InterPro" id="IPR045851">
    <property type="entry name" value="AMP-bd_C_sf"/>
</dbReference>
<dbReference type="GO" id="GO:0005524">
    <property type="term" value="F:ATP binding"/>
    <property type="evidence" value="ECO:0007669"/>
    <property type="project" value="UniProtKB-KW"/>
</dbReference>
<evidence type="ECO:0000256" key="2">
    <source>
        <dbReference type="ARBA" id="ARBA00022840"/>
    </source>
</evidence>
<dbReference type="Pfam" id="PF00501">
    <property type="entry name" value="AMP-binding"/>
    <property type="match status" value="1"/>
</dbReference>
<dbReference type="InterPro" id="IPR020845">
    <property type="entry name" value="AMP-binding_CS"/>
</dbReference>
<dbReference type="Gene3D" id="3.30.300.30">
    <property type="match status" value="1"/>
</dbReference>
<name>A0AAU7AYI2_9ACTN</name>
<dbReference type="GO" id="GO:0004467">
    <property type="term" value="F:long-chain fatty acid-CoA ligase activity"/>
    <property type="evidence" value="ECO:0007669"/>
    <property type="project" value="UniProtKB-EC"/>
</dbReference>
<dbReference type="GO" id="GO:0016020">
    <property type="term" value="C:membrane"/>
    <property type="evidence" value="ECO:0007669"/>
    <property type="project" value="TreeGrafter"/>
</dbReference>
<feature type="domain" description="AMP-dependent synthetase/ligase" evidence="4">
    <location>
        <begin position="27"/>
        <end position="430"/>
    </location>
</feature>
<evidence type="ECO:0000313" key="5">
    <source>
        <dbReference type="EMBL" id="XAY06805.1"/>
    </source>
</evidence>
<proteinExistence type="predicted"/>
<organism evidence="5">
    <name type="scientific">Paraconexibacter sp. AEG42_29</name>
    <dbReference type="NCBI Taxonomy" id="2997339"/>
    <lineage>
        <taxon>Bacteria</taxon>
        <taxon>Bacillati</taxon>
        <taxon>Actinomycetota</taxon>
        <taxon>Thermoleophilia</taxon>
        <taxon>Solirubrobacterales</taxon>
        <taxon>Paraconexibacteraceae</taxon>
        <taxon>Paraconexibacter</taxon>
    </lineage>
</organism>
<dbReference type="CDD" id="cd05907">
    <property type="entry name" value="VL_LC_FACS_like"/>
    <property type="match status" value="1"/>
</dbReference>
<sequence length="592" mass="62987">MSTTDARSDLAYAPPGLSATTMAEAFQLTAAARPDDVALRAFGSGEAHTWAEYDAAVRRLAAGLHALGVRAGDTVGMLLQNRPAFHLVDAAAMHLGAIPFSLYLTSSVVQLEYLLGHARARVLVVEPALLDRVLAADAPTLEHVVVAGEHPGEGRLSLGDVEDLGAADTTFDFDAAWRAIAPDDIATLIYTSGTTGPPKGVEMTHHNLLTVLGSCQDREPFRADGRTVSYLPHAHMADRLIAHYLSMFTGWELTTVADPRTVMAAVAEVRPTWFMGVPRIWEKLRAGLLASLAGKEPAQRAAFESAVELGLEVVRLQQAGKPVPPSLASEHAAADATVLATVRRQLGLDRLDLLLSGAAPLARGVHEFFLALGLPLGEGWGMSETGSLGTVQPPGAIRVGTIGHVMPRGELRISADGEILVRGPHVMPGYRDDPERTAEALDADGWLHTGDIGTIDSDGYVTIVDRKKELIINAAGKNMSPANIEGQLKTASPLIGQACVVGDGRPYNVALLVLDAETAAGHDAAAIPGLVADAVARANEQLSRVEQIKRYALLDSEWLPDGDELTPTMKLKRRAIHEKHAAAIEELYAQAR</sequence>
<dbReference type="SUPFAM" id="SSF56801">
    <property type="entry name" value="Acetyl-CoA synthetase-like"/>
    <property type="match status" value="1"/>
</dbReference>
<dbReference type="InterPro" id="IPR042099">
    <property type="entry name" value="ANL_N_sf"/>
</dbReference>
<protein>
    <submittedName>
        <fullName evidence="5">Long-chain-fatty-acid--CoA ligase FadD15</fullName>
        <ecNumber evidence="5">6.2.1.3</ecNumber>
    </submittedName>
</protein>
<dbReference type="KEGG" id="parq:DSM112329_03683"/>
<comment type="catalytic activity">
    <reaction evidence="3">
        <text>a long-chain fatty acid + ATP + CoA = a long-chain fatty acyl-CoA + AMP + diphosphate</text>
        <dbReference type="Rhea" id="RHEA:15421"/>
        <dbReference type="ChEBI" id="CHEBI:30616"/>
        <dbReference type="ChEBI" id="CHEBI:33019"/>
        <dbReference type="ChEBI" id="CHEBI:57287"/>
        <dbReference type="ChEBI" id="CHEBI:57560"/>
        <dbReference type="ChEBI" id="CHEBI:83139"/>
        <dbReference type="ChEBI" id="CHEBI:456215"/>
        <dbReference type="EC" id="6.2.1.3"/>
    </reaction>
    <physiologicalReaction direction="left-to-right" evidence="3">
        <dbReference type="Rhea" id="RHEA:15422"/>
    </physiologicalReaction>
</comment>
<dbReference type="PROSITE" id="PS00455">
    <property type="entry name" value="AMP_BINDING"/>
    <property type="match status" value="1"/>
</dbReference>
<dbReference type="Gene3D" id="3.40.50.12780">
    <property type="entry name" value="N-terminal domain of ligase-like"/>
    <property type="match status" value="1"/>
</dbReference>
<dbReference type="EC" id="6.2.1.3" evidence="5"/>
<dbReference type="PANTHER" id="PTHR43272:SF33">
    <property type="entry name" value="AMP-BINDING DOMAIN-CONTAINING PROTEIN-RELATED"/>
    <property type="match status" value="1"/>
</dbReference>
<accession>A0AAU7AYI2</accession>
<dbReference type="Pfam" id="PF23562">
    <property type="entry name" value="AMP-binding_C_3"/>
    <property type="match status" value="1"/>
</dbReference>
<dbReference type="PANTHER" id="PTHR43272">
    <property type="entry name" value="LONG-CHAIN-FATTY-ACID--COA LIGASE"/>
    <property type="match status" value="1"/>
</dbReference>
<reference evidence="5" key="1">
    <citation type="submission" date="2022-12" db="EMBL/GenBank/DDBJ databases">
        <title>Paraconexibacter alkalitolerans sp. nov. and Baekduia alba sp. nov., isolated from soil and emended description of the genera Paraconexibacter (Chun et al., 2020) and Baekduia (An et al., 2020).</title>
        <authorList>
            <person name="Vieira S."/>
            <person name="Huber K.J."/>
            <person name="Geppert A."/>
            <person name="Wolf J."/>
            <person name="Neumann-Schaal M."/>
            <person name="Muesken M."/>
            <person name="Overmann J."/>
        </authorList>
    </citation>
    <scope>NUCLEOTIDE SEQUENCE</scope>
    <source>
        <strain evidence="5">AEG42_29</strain>
    </source>
</reference>
<keyword evidence="2" id="KW-0067">ATP-binding</keyword>
<keyword evidence="5" id="KW-0436">Ligase</keyword>
<dbReference type="RefSeq" id="WP_354698022.1">
    <property type="nucleotide sequence ID" value="NZ_CP114014.1"/>
</dbReference>